<feature type="domain" description="BIG2" evidence="2">
    <location>
        <begin position="469"/>
        <end position="541"/>
    </location>
</feature>
<feature type="chain" id="PRO_5039460044" evidence="1">
    <location>
        <begin position="25"/>
        <end position="1300"/>
    </location>
</feature>
<name>A9KMA7_LACP7</name>
<keyword evidence="4" id="KW-1185">Reference proteome</keyword>
<feature type="domain" description="BIG2" evidence="2">
    <location>
        <begin position="804"/>
        <end position="880"/>
    </location>
</feature>
<dbReference type="InterPro" id="IPR008964">
    <property type="entry name" value="Invasin/intimin_cell_adhesion"/>
</dbReference>
<feature type="domain" description="BIG2" evidence="2">
    <location>
        <begin position="969"/>
        <end position="1047"/>
    </location>
</feature>
<organism evidence="3 4">
    <name type="scientific">Lachnoclostridium phytofermentans (strain ATCC 700394 / DSM 18823 / ISDg)</name>
    <name type="common">Clostridium phytofermentans</name>
    <dbReference type="NCBI Taxonomy" id="357809"/>
    <lineage>
        <taxon>Bacteria</taxon>
        <taxon>Bacillati</taxon>
        <taxon>Bacillota</taxon>
        <taxon>Clostridia</taxon>
        <taxon>Lachnospirales</taxon>
        <taxon>Lachnospiraceae</taxon>
    </lineage>
</organism>
<dbReference type="OrthoDB" id="2680260at2"/>
<feature type="domain" description="BIG2" evidence="2">
    <location>
        <begin position="721"/>
        <end position="798"/>
    </location>
</feature>
<feature type="domain" description="BIG2" evidence="2">
    <location>
        <begin position="1219"/>
        <end position="1289"/>
    </location>
</feature>
<feature type="domain" description="BIG2" evidence="2">
    <location>
        <begin position="383"/>
        <end position="459"/>
    </location>
</feature>
<feature type="domain" description="BIG2" evidence="2">
    <location>
        <begin position="636"/>
        <end position="713"/>
    </location>
</feature>
<evidence type="ECO:0000256" key="1">
    <source>
        <dbReference type="SAM" id="SignalP"/>
    </source>
</evidence>
<dbReference type="SUPFAM" id="SSF49373">
    <property type="entry name" value="Invasin/intimin cell-adhesion fragments"/>
    <property type="match status" value="11"/>
</dbReference>
<dbReference type="Gene3D" id="2.60.40.1080">
    <property type="match status" value="12"/>
</dbReference>
<evidence type="ECO:0000313" key="3">
    <source>
        <dbReference type="EMBL" id="ABX42861.1"/>
    </source>
</evidence>
<feature type="domain" description="BIG2" evidence="2">
    <location>
        <begin position="1053"/>
        <end position="1130"/>
    </location>
</feature>
<dbReference type="Proteomes" id="UP000000370">
    <property type="component" value="Chromosome"/>
</dbReference>
<keyword evidence="1" id="KW-0732">Signal</keyword>
<dbReference type="PANTHER" id="PTHR23019">
    <property type="entry name" value="NUCLEAR PORE MEMBRANE GLYCOPROTEIN GP210-RELATED"/>
    <property type="match status" value="1"/>
</dbReference>
<dbReference type="KEGG" id="cpy:Cphy_2500"/>
<dbReference type="PANTHER" id="PTHR23019:SF0">
    <property type="entry name" value="NUCLEAR PORE MEMBRANE GLYCOPROTEIN 210"/>
    <property type="match status" value="1"/>
</dbReference>
<dbReference type="InterPro" id="IPR003343">
    <property type="entry name" value="Big_2"/>
</dbReference>
<sequence length="1300" mass="139375" precursor="true">MRFKSRRKIACFLLCMVMVFNLFPITDTEGEVIITPMVESAKAADVTMPTGILYFKDGQQNYTNNALIEVKSGTLNLTIGHSSSSLPTAAEITWDLKSFDSTVIDVRPKVGVDGSKDNADIVAIGPGYSQLGAIVKYDGYTYRIDCTVHVPLKLADGQSKDGMFGLLTTFLNTSSEYGLQLKYDNTNKTYNKYLLKVKYTSYDPNYANNFDVNVPEGGSVTTSIPPSLRFESSNVNVVTVDQNGVVTAIGAGYSMITIETMTKYNNVTDVIKLPVVVAPTGKISGTTDAMSGAFTYNATSPNFMLETNAVKASNLVWEFHKGDSITGEKFQIGKTDLMEVSISEIGNTVSFKNVKAGTYFITARPTDIYLETNGTIQRMEFTLKVPLFFNHDEITMNVGDTYDIYGNSNMQASNWYGYSSSDDNIATVDAKGVVTAKNAGDVLITMTARPDNPFKDDPNYQTRVLKVKVLDGLGLNYTSATIYTGSTLQLALTSSSKEPSKWVSSNPAVASVDQDGLVKGLTAGDTVITVTQVINGITKKLQCKIKVIQTVNKITLNPSTAKIGIGDYLTVNATVDPKLNDVKLHWVSSDEKVFKIVDPGNISATIQGVGGGVAVLSAINKDNIVVGSCLVRVYQPIEKIILSDTSVKVPLSNGSFKLFATIEPVAAKDEPIVWRSSDESVLTVDQNGKVTLKKTGNAAIIVTSANNANVQATCNVTVTKAVTGVSIDYKTKDMFVGETFRLTYTVKPADSYNAAVTWISTNTSVATVDGTGLVTARAVGSTTIILKTVDGGYLATCIINVSRTATAVKLDVTKLVLNVGDYYYFQTTLTPADTTEKNLTWESSDKSIATVSNTGKIVAKGAGQCIIMVKTKSGSTGYCAVTVVQPTTGIKISSKKETIRVRGVLELEATVLPEGKVSQDVIWSSSDTSVAKVDKKGKVTGVAGGLALIMVQSVDGGFREYCTVTVEEYVTQIKLNKTSYRLGLGKTFQLVATIEGERATNKEIRWTTSNKSIVTVDKNGKIKGLKLGTATITAHATDGSGAEASCTVRVSRLVTSIDLDTNYITLVQGKSYNLKATVKPSNATFKTPLYSSSDKAIAIVNKNGVITGLEPGNCIVTAKADDSSGISAICYVRVIAPVPSTGITVQESEVIMSPGETKTVRISMVPNNSTDSYTWSSDNPVVASVNESTGRILAKEVGTANITVMTESGRKATITVYVVGLSKTNLELETYSSERLRIDIDSKSNLKVRWDVDNQNVATVDSSGLVTGRKIGTTTVYATINGRRIACKVNVVKIGNTGQK</sequence>
<feature type="domain" description="BIG2" evidence="2">
    <location>
        <begin position="1139"/>
        <end position="1216"/>
    </location>
</feature>
<proteinExistence type="predicted"/>
<dbReference type="RefSeq" id="WP_012200514.1">
    <property type="nucleotide sequence ID" value="NC_010001.1"/>
</dbReference>
<feature type="domain" description="BIG2" evidence="2">
    <location>
        <begin position="886"/>
        <end position="963"/>
    </location>
</feature>
<dbReference type="InterPro" id="IPR045197">
    <property type="entry name" value="NUP210-like"/>
</dbReference>
<dbReference type="SMART" id="SM00635">
    <property type="entry name" value="BID_2"/>
    <property type="match status" value="11"/>
</dbReference>
<protein>
    <submittedName>
        <fullName evidence="3">Ig domain protein group 2 domain protein</fullName>
    </submittedName>
</protein>
<dbReference type="Pfam" id="PF02368">
    <property type="entry name" value="Big_2"/>
    <property type="match status" value="10"/>
</dbReference>
<dbReference type="HOGENOM" id="CLU_261513_0_0_9"/>
<gene>
    <name evidence="3" type="ordered locus">Cphy_2500</name>
</gene>
<dbReference type="eggNOG" id="COG3210">
    <property type="taxonomic scope" value="Bacteria"/>
</dbReference>
<accession>A9KMA7</accession>
<dbReference type="EMBL" id="CP000885">
    <property type="protein sequence ID" value="ABX42861.1"/>
    <property type="molecule type" value="Genomic_DNA"/>
</dbReference>
<evidence type="ECO:0000259" key="2">
    <source>
        <dbReference type="SMART" id="SM00635"/>
    </source>
</evidence>
<dbReference type="STRING" id="357809.Cphy_2500"/>
<feature type="domain" description="BIG2" evidence="2">
    <location>
        <begin position="550"/>
        <end position="630"/>
    </location>
</feature>
<evidence type="ECO:0000313" key="4">
    <source>
        <dbReference type="Proteomes" id="UP000000370"/>
    </source>
</evidence>
<reference evidence="4" key="1">
    <citation type="submission" date="2007-11" db="EMBL/GenBank/DDBJ databases">
        <title>Complete genome sequence of Clostridium phytofermentans ISDg.</title>
        <authorList>
            <person name="Leschine S.B."/>
            <person name="Warnick T.A."/>
            <person name="Blanchard J.L."/>
            <person name="Schnell D.J."/>
            <person name="Petit E.L."/>
            <person name="LaTouf W.G."/>
            <person name="Copeland A."/>
            <person name="Lucas S."/>
            <person name="Lapidus A."/>
            <person name="Barry K."/>
            <person name="Glavina del Rio T."/>
            <person name="Dalin E."/>
            <person name="Tice H."/>
            <person name="Pitluck S."/>
            <person name="Kiss H."/>
            <person name="Brettin T."/>
            <person name="Bruce D."/>
            <person name="Detter J.C."/>
            <person name="Han C."/>
            <person name="Kuske C."/>
            <person name="Schmutz J."/>
            <person name="Larimer F."/>
            <person name="Land M."/>
            <person name="Hauser L."/>
            <person name="Kyrpides N."/>
            <person name="Kim E.A."/>
            <person name="Richardson P."/>
        </authorList>
    </citation>
    <scope>NUCLEOTIDE SEQUENCE [LARGE SCALE GENOMIC DNA]</scope>
    <source>
        <strain evidence="4">ATCC 700394 / DSM 18823 / ISDg</strain>
    </source>
</reference>
<feature type="signal peptide" evidence="1">
    <location>
        <begin position="1"/>
        <end position="24"/>
    </location>
</feature>